<dbReference type="InterPro" id="IPR004843">
    <property type="entry name" value="Calcineurin-like_PHP"/>
</dbReference>
<dbReference type="CDD" id="cd00840">
    <property type="entry name" value="MPP_Mre11_N"/>
    <property type="match status" value="1"/>
</dbReference>
<accession>A0A0Q3X0E5</accession>
<dbReference type="SUPFAM" id="SSF56300">
    <property type="entry name" value="Metallo-dependent phosphatases"/>
    <property type="match status" value="1"/>
</dbReference>
<dbReference type="GO" id="GO:0016787">
    <property type="term" value="F:hydrolase activity"/>
    <property type="evidence" value="ECO:0007669"/>
    <property type="project" value="UniProtKB-KW"/>
</dbReference>
<dbReference type="OrthoDB" id="9773856at2"/>
<dbReference type="EMBL" id="LJJC01000004">
    <property type="protein sequence ID" value="KQL55084.1"/>
    <property type="molecule type" value="Genomic_DNA"/>
</dbReference>
<dbReference type="Proteomes" id="UP000051888">
    <property type="component" value="Unassembled WGS sequence"/>
</dbReference>
<dbReference type="AlphaFoldDB" id="A0A0Q3X0E5"/>
<dbReference type="RefSeq" id="WP_055740879.1">
    <property type="nucleotide sequence ID" value="NZ_JAAIWL010000033.1"/>
</dbReference>
<sequence>MENISFIHCADLHLDSPFVGLQYMPKEIFKRIQESTFLAFTKVVDAAISKKVDFIIISGDLYDGEDRSIKAQARLRKQMERLQSENIEVFIIHGNHDHLGGAWTTIEMPDNVHVFSSDVEVKHYITNKGVKVHLYGFSYPERHVRDRKVDLYNKTPGAHLHIGILHGHCEGGSTHHQPYAPFSIRDLLEKEMDYWALGHIHKQQILHQDPYIVYPGNIQGRNSKEQSVKGCFAVTLSKHETTLEFIETSDIIWESITVSAKECSYFHELFLKCKEAMDNIRKLNQAILLCLEIVDTENLEINALDKITNGELIESLQDGEEQEENFVWTYQVKQNSAEKDAIFLSEYQSFKNELDRALIVLDDNAVFEEAIGELYTHIRSSRYLDNFSAAEKTELLNEAGQMLSQLLSSKS</sequence>
<proteinExistence type="predicted"/>
<organism evidence="3 4">
    <name type="scientific">Heyndrickxia shackletonii</name>
    <dbReference type="NCBI Taxonomy" id="157838"/>
    <lineage>
        <taxon>Bacteria</taxon>
        <taxon>Bacillati</taxon>
        <taxon>Bacillota</taxon>
        <taxon>Bacilli</taxon>
        <taxon>Bacillales</taxon>
        <taxon>Bacillaceae</taxon>
        <taxon>Heyndrickxia</taxon>
    </lineage>
</organism>
<gene>
    <name evidence="3" type="ORF">AN964_17270</name>
</gene>
<dbReference type="PATRIC" id="fig|157838.3.peg.3822"/>
<keyword evidence="4" id="KW-1185">Reference proteome</keyword>
<evidence type="ECO:0000256" key="1">
    <source>
        <dbReference type="ARBA" id="ARBA00022801"/>
    </source>
</evidence>
<reference evidence="3 4" key="1">
    <citation type="submission" date="2015-09" db="EMBL/GenBank/DDBJ databases">
        <title>Genome sequencing project for genomic taxonomy and phylogenomics of Bacillus-like bacteria.</title>
        <authorList>
            <person name="Liu B."/>
            <person name="Wang J."/>
            <person name="Zhu Y."/>
            <person name="Liu G."/>
            <person name="Chen Q."/>
            <person name="Chen Z."/>
            <person name="Lan J."/>
            <person name="Che J."/>
            <person name="Ge C."/>
            <person name="Shi H."/>
            <person name="Pan Z."/>
            <person name="Liu X."/>
        </authorList>
    </citation>
    <scope>NUCLEOTIDE SEQUENCE [LARGE SCALE GENOMIC DNA]</scope>
    <source>
        <strain evidence="3 4">LMG 18435</strain>
    </source>
</reference>
<evidence type="ECO:0000313" key="3">
    <source>
        <dbReference type="EMBL" id="KQL55084.1"/>
    </source>
</evidence>
<evidence type="ECO:0000313" key="4">
    <source>
        <dbReference type="Proteomes" id="UP000051888"/>
    </source>
</evidence>
<protein>
    <recommendedName>
        <fullName evidence="2">Calcineurin-like phosphoesterase domain-containing protein</fullName>
    </recommendedName>
</protein>
<name>A0A0Q3X0E5_9BACI</name>
<dbReference type="PANTHER" id="PTHR30337:SF7">
    <property type="entry name" value="PHOSPHOESTERASE"/>
    <property type="match status" value="1"/>
</dbReference>
<feature type="domain" description="Calcineurin-like phosphoesterase" evidence="2">
    <location>
        <begin position="5"/>
        <end position="202"/>
    </location>
</feature>
<dbReference type="InterPro" id="IPR050535">
    <property type="entry name" value="DNA_Repair-Maintenance_Comp"/>
</dbReference>
<dbReference type="PANTHER" id="PTHR30337">
    <property type="entry name" value="COMPONENT OF ATP-DEPENDENT DSDNA EXONUCLEASE"/>
    <property type="match status" value="1"/>
</dbReference>
<dbReference type="Gene3D" id="3.60.21.10">
    <property type="match status" value="1"/>
</dbReference>
<keyword evidence="1" id="KW-0378">Hydrolase</keyword>
<dbReference type="PIRSF" id="PIRSF033091">
    <property type="entry name" value="Pesterase_YhaO"/>
    <property type="match status" value="1"/>
</dbReference>
<dbReference type="InterPro" id="IPR014576">
    <property type="entry name" value="Pesterase_YhaO"/>
</dbReference>
<dbReference type="STRING" id="157838.AN964_17270"/>
<dbReference type="InterPro" id="IPR029052">
    <property type="entry name" value="Metallo-depent_PP-like"/>
</dbReference>
<comment type="caution">
    <text evidence="3">The sequence shown here is derived from an EMBL/GenBank/DDBJ whole genome shotgun (WGS) entry which is preliminary data.</text>
</comment>
<dbReference type="InterPro" id="IPR041796">
    <property type="entry name" value="Mre11_N"/>
</dbReference>
<evidence type="ECO:0000259" key="2">
    <source>
        <dbReference type="Pfam" id="PF00149"/>
    </source>
</evidence>
<dbReference type="Pfam" id="PF00149">
    <property type="entry name" value="Metallophos"/>
    <property type="match status" value="1"/>
</dbReference>